<comment type="caution">
    <text evidence="2">The sequence shown here is derived from an EMBL/GenBank/DDBJ whole genome shotgun (WGS) entry which is preliminary data.</text>
</comment>
<evidence type="ECO:0000313" key="2">
    <source>
        <dbReference type="EMBL" id="GFY34261.1"/>
    </source>
</evidence>
<dbReference type="EMBL" id="BMAU01021422">
    <property type="protein sequence ID" value="GFY34261.1"/>
    <property type="molecule type" value="Genomic_DNA"/>
</dbReference>
<organism evidence="2 3">
    <name type="scientific">Trichonephila clavipes</name>
    <name type="common">Golden silk orbweaver</name>
    <name type="synonym">Nephila clavipes</name>
    <dbReference type="NCBI Taxonomy" id="2585209"/>
    <lineage>
        <taxon>Eukaryota</taxon>
        <taxon>Metazoa</taxon>
        <taxon>Ecdysozoa</taxon>
        <taxon>Arthropoda</taxon>
        <taxon>Chelicerata</taxon>
        <taxon>Arachnida</taxon>
        <taxon>Araneae</taxon>
        <taxon>Araneomorphae</taxon>
        <taxon>Entelegynae</taxon>
        <taxon>Araneoidea</taxon>
        <taxon>Nephilidae</taxon>
        <taxon>Trichonephila</taxon>
    </lineage>
</organism>
<protein>
    <submittedName>
        <fullName evidence="2">Uncharacterized protein</fullName>
    </submittedName>
</protein>
<evidence type="ECO:0000256" key="1">
    <source>
        <dbReference type="SAM" id="MobiDB-lite"/>
    </source>
</evidence>
<keyword evidence="3" id="KW-1185">Reference proteome</keyword>
<reference evidence="2" key="1">
    <citation type="submission" date="2020-08" db="EMBL/GenBank/DDBJ databases">
        <title>Multicomponent nature underlies the extraordinary mechanical properties of spider dragline silk.</title>
        <authorList>
            <person name="Kono N."/>
            <person name="Nakamura H."/>
            <person name="Mori M."/>
            <person name="Yoshida Y."/>
            <person name="Ohtoshi R."/>
            <person name="Malay A.D."/>
            <person name="Moran D.A.P."/>
            <person name="Tomita M."/>
            <person name="Numata K."/>
            <person name="Arakawa K."/>
        </authorList>
    </citation>
    <scope>NUCLEOTIDE SEQUENCE</scope>
</reference>
<feature type="compositionally biased region" description="Polar residues" evidence="1">
    <location>
        <begin position="1"/>
        <end position="11"/>
    </location>
</feature>
<proteinExistence type="predicted"/>
<dbReference type="Proteomes" id="UP000887159">
    <property type="component" value="Unassembled WGS sequence"/>
</dbReference>
<dbReference type="AlphaFoldDB" id="A0A8X7BJM7"/>
<accession>A0A8X7BJM7</accession>
<evidence type="ECO:0000313" key="3">
    <source>
        <dbReference type="Proteomes" id="UP000887159"/>
    </source>
</evidence>
<gene>
    <name evidence="2" type="ORF">TNCV_2505641</name>
</gene>
<sequence>MFPITGTNGSRPNHEKHPHHHYASTTKLNCCNNAVTKETFAGHPPNPNASIRLPDCKVRFITPKNSFPHVHSPMMVSSTPLQSRLRILWSDVWLVSGCTNPFLTLDESC</sequence>
<feature type="region of interest" description="Disordered" evidence="1">
    <location>
        <begin position="1"/>
        <end position="20"/>
    </location>
</feature>
<name>A0A8X7BJM7_TRICX</name>